<name>A0A542BNF7_SERFO</name>
<protein>
    <recommendedName>
        <fullName evidence="2">Phage tail protein</fullName>
    </recommendedName>
</protein>
<reference evidence="1" key="1">
    <citation type="submission" date="2019-06" db="EMBL/GenBank/DDBJ databases">
        <authorList>
            <person name="Deangelis K."/>
            <person name="Huntemann M."/>
            <person name="Clum A."/>
            <person name="Pillay M."/>
            <person name="Palaniappan K."/>
            <person name="Varghese N."/>
            <person name="Mikhailova N."/>
            <person name="Stamatis D."/>
            <person name="Reddy T."/>
            <person name="Daum C."/>
            <person name="Shapiro N."/>
            <person name="Ivanova N."/>
            <person name="Kyrpides N."/>
            <person name="Woyke T."/>
        </authorList>
    </citation>
    <scope>NUCLEOTIDE SEQUENCE [LARGE SCALE GENOMIC DNA]</scope>
    <source>
        <strain evidence="1">128R</strain>
    </source>
</reference>
<reference evidence="1" key="2">
    <citation type="submission" date="2019-08" db="EMBL/GenBank/DDBJ databases">
        <title>Investigation of anaerobic lignin degradation for improved lignocellulosic biofuels.</title>
        <authorList>
            <person name="Deangelis K.PhD."/>
        </authorList>
    </citation>
    <scope>NUCLEOTIDE SEQUENCE [LARGE SCALE GENOMIC DNA]</scope>
    <source>
        <strain evidence="1">128R</strain>
    </source>
</reference>
<dbReference type="EMBL" id="VISQ01000001">
    <property type="protein sequence ID" value="TVZ72472.1"/>
    <property type="molecule type" value="Genomic_DNA"/>
</dbReference>
<proteinExistence type="predicted"/>
<gene>
    <name evidence="1" type="ORF">FHU10_5152</name>
</gene>
<dbReference type="InterPro" id="IPR054440">
    <property type="entry name" value="Gp32-like"/>
</dbReference>
<dbReference type="AlphaFoldDB" id="A0A542BNF7"/>
<evidence type="ECO:0008006" key="2">
    <source>
        <dbReference type="Google" id="ProtNLM"/>
    </source>
</evidence>
<sequence>MNNISGFGLVANICASTTFPSGFNVTQFADDADPLDTPSQQLSDVGIGLNGDLVHWSVAQPLVITLNVIPNSDDDKNLSVLAEANRAAKGKVSAHDKITITFTYPDGTSRTLSNGVLTDAILGNGVASAGRMKSKPYIFKFENQVGA</sequence>
<dbReference type="OrthoDB" id="6522263at2"/>
<dbReference type="Pfam" id="PF22764">
    <property type="entry name" value="E217_Gp32"/>
    <property type="match status" value="1"/>
</dbReference>
<organism evidence="1">
    <name type="scientific">Serratia fonticola</name>
    <dbReference type="NCBI Taxonomy" id="47917"/>
    <lineage>
        <taxon>Bacteria</taxon>
        <taxon>Pseudomonadati</taxon>
        <taxon>Pseudomonadota</taxon>
        <taxon>Gammaproteobacteria</taxon>
        <taxon>Enterobacterales</taxon>
        <taxon>Yersiniaceae</taxon>
        <taxon>Serratia</taxon>
    </lineage>
</organism>
<accession>A0A542BNF7</accession>
<comment type="caution">
    <text evidence="1">The sequence shown here is derived from an EMBL/GenBank/DDBJ whole genome shotgun (WGS) entry which is preliminary data.</text>
</comment>
<evidence type="ECO:0000313" key="1">
    <source>
        <dbReference type="EMBL" id="TVZ72472.1"/>
    </source>
</evidence>